<proteinExistence type="inferred from homology"/>
<accession>A0A2P7R2V9</accession>
<protein>
    <submittedName>
        <fullName evidence="2">Hydantoin racemase</fullName>
    </submittedName>
</protein>
<comment type="caution">
    <text evidence="2">The sequence shown here is derived from an EMBL/GenBank/DDBJ whole genome shotgun (WGS) entry which is preliminary data.</text>
</comment>
<dbReference type="GO" id="GO:0047661">
    <property type="term" value="F:amino-acid racemase activity"/>
    <property type="evidence" value="ECO:0007669"/>
    <property type="project" value="InterPro"/>
</dbReference>
<organism evidence="2 3">
    <name type="scientific">Zobellella endophytica</name>
    <dbReference type="NCBI Taxonomy" id="2116700"/>
    <lineage>
        <taxon>Bacteria</taxon>
        <taxon>Pseudomonadati</taxon>
        <taxon>Pseudomonadota</taxon>
        <taxon>Gammaproteobacteria</taxon>
        <taxon>Aeromonadales</taxon>
        <taxon>Aeromonadaceae</taxon>
        <taxon>Zobellella</taxon>
    </lineage>
</organism>
<dbReference type="PANTHER" id="PTHR28047:SF5">
    <property type="entry name" value="PROTEIN DCG1"/>
    <property type="match status" value="1"/>
</dbReference>
<comment type="similarity">
    <text evidence="1">Belongs to the HyuE racemase family.</text>
</comment>
<sequence length="225" mass="23177">MPDAAKTIVLINPNSNEQATQSMVDLARLESAGAVKVLGRSNTGAPALLTTPQDMLDAVAGVVAIGVEAATDEQVAALIVSAFSDPGLAELRAAVDIPVFGIGEEVFHEAARGNRGFGIVTVTPDEALIESFRQKATELGYESLYRGTRVTSGDPMELVKSPAELDQALAAAVTESVELDGAQAVIMGGGPLSASALRLQPDFEVPLVVAVNAATRAAVKVIQGE</sequence>
<evidence type="ECO:0000313" key="2">
    <source>
        <dbReference type="EMBL" id="PSJ44532.1"/>
    </source>
</evidence>
<evidence type="ECO:0000313" key="3">
    <source>
        <dbReference type="Proteomes" id="UP000240243"/>
    </source>
</evidence>
<dbReference type="PANTHER" id="PTHR28047">
    <property type="entry name" value="PROTEIN DCG1"/>
    <property type="match status" value="1"/>
</dbReference>
<keyword evidence="3" id="KW-1185">Reference proteome</keyword>
<reference evidence="2 3" key="1">
    <citation type="submission" date="2018-03" db="EMBL/GenBank/DDBJ databases">
        <title>The draft genome of Zobellella sp. 59N8.</title>
        <authorList>
            <person name="Liu L."/>
            <person name="Li L."/>
            <person name="Zhang X."/>
            <person name="Liang L."/>
            <person name="Wang T."/>
        </authorList>
    </citation>
    <scope>NUCLEOTIDE SEQUENCE [LARGE SCALE GENOMIC DNA]</scope>
    <source>
        <strain evidence="2 3">59N8</strain>
    </source>
</reference>
<dbReference type="AlphaFoldDB" id="A0A2P7R2V9"/>
<dbReference type="InterPro" id="IPR015942">
    <property type="entry name" value="Asp/Glu/hydantoin_racemase"/>
</dbReference>
<evidence type="ECO:0000256" key="1">
    <source>
        <dbReference type="ARBA" id="ARBA00038414"/>
    </source>
</evidence>
<dbReference type="Proteomes" id="UP000240243">
    <property type="component" value="Unassembled WGS sequence"/>
</dbReference>
<dbReference type="EMBL" id="PXYG01000006">
    <property type="protein sequence ID" value="PSJ44532.1"/>
    <property type="molecule type" value="Genomic_DNA"/>
</dbReference>
<gene>
    <name evidence="2" type="ORF">C7H85_13920</name>
</gene>
<dbReference type="InterPro" id="IPR053714">
    <property type="entry name" value="Iso_Racemase_Enz_sf"/>
</dbReference>
<dbReference type="Pfam" id="PF01177">
    <property type="entry name" value="Asp_Glu_race"/>
    <property type="match status" value="1"/>
</dbReference>
<name>A0A2P7R2V9_9GAMM</name>
<dbReference type="Gene3D" id="3.40.50.12500">
    <property type="match status" value="1"/>
</dbReference>
<dbReference type="InterPro" id="IPR052186">
    <property type="entry name" value="Hydantoin_racemase-like"/>
</dbReference>